<comment type="function">
    <text evidence="9">Acts as a magnesium transporter.</text>
</comment>
<comment type="caution">
    <text evidence="11">The sequence shown here is derived from an EMBL/GenBank/DDBJ whole genome shotgun (WGS) entry which is preliminary data.</text>
</comment>
<feature type="transmembrane region" description="Helical" evidence="9">
    <location>
        <begin position="439"/>
        <end position="462"/>
    </location>
</feature>
<keyword evidence="3 9" id="KW-0813">Transport</keyword>
<dbReference type="Pfam" id="PF01769">
    <property type="entry name" value="MgtE"/>
    <property type="match status" value="1"/>
</dbReference>
<keyword evidence="9" id="KW-0479">Metal-binding</keyword>
<comment type="subunit">
    <text evidence="9">Homodimer.</text>
</comment>
<dbReference type="Pfam" id="PF03448">
    <property type="entry name" value="MgtE_N"/>
    <property type="match status" value="1"/>
</dbReference>
<evidence type="ECO:0000313" key="11">
    <source>
        <dbReference type="EMBL" id="TGY89697.1"/>
    </source>
</evidence>
<feature type="transmembrane region" description="Helical" evidence="9">
    <location>
        <begin position="402"/>
        <end position="427"/>
    </location>
</feature>
<keyword evidence="4 9" id="KW-0812">Transmembrane</keyword>
<keyword evidence="5 9" id="KW-0460">Magnesium</keyword>
<evidence type="ECO:0000256" key="3">
    <source>
        <dbReference type="ARBA" id="ARBA00022448"/>
    </source>
</evidence>
<dbReference type="PROSITE" id="PS51371">
    <property type="entry name" value="CBS"/>
    <property type="match status" value="1"/>
</dbReference>
<evidence type="ECO:0000256" key="6">
    <source>
        <dbReference type="ARBA" id="ARBA00022989"/>
    </source>
</evidence>
<organism evidence="11 12">
    <name type="scientific">Marinicauda algicola</name>
    <dbReference type="NCBI Taxonomy" id="2029849"/>
    <lineage>
        <taxon>Bacteria</taxon>
        <taxon>Pseudomonadati</taxon>
        <taxon>Pseudomonadota</taxon>
        <taxon>Alphaproteobacteria</taxon>
        <taxon>Maricaulales</taxon>
        <taxon>Maricaulaceae</taxon>
        <taxon>Marinicauda</taxon>
    </lineage>
</organism>
<dbReference type="RefSeq" id="WP_135994196.1">
    <property type="nucleotide sequence ID" value="NZ_CP071057.1"/>
</dbReference>
<keyword evidence="12" id="KW-1185">Reference proteome</keyword>
<name>A0A4S2H283_9PROT</name>
<dbReference type="Gene3D" id="3.10.580.10">
    <property type="entry name" value="CBS-domain"/>
    <property type="match status" value="1"/>
</dbReference>
<dbReference type="OrthoDB" id="9790355at2"/>
<comment type="similarity">
    <text evidence="2 9">Belongs to the SLC41A transporter family.</text>
</comment>
<accession>A0A4S2H283</accession>
<dbReference type="InterPro" id="IPR000644">
    <property type="entry name" value="CBS_dom"/>
</dbReference>
<dbReference type="PANTHER" id="PTHR43773:SF1">
    <property type="entry name" value="MAGNESIUM TRANSPORTER MGTE"/>
    <property type="match status" value="1"/>
</dbReference>
<dbReference type="Proteomes" id="UP000308054">
    <property type="component" value="Unassembled WGS sequence"/>
</dbReference>
<dbReference type="SMART" id="SM00116">
    <property type="entry name" value="CBS"/>
    <property type="match status" value="1"/>
</dbReference>
<sequence length="463" mass="49898">MSDPADLLEEAVPHEEQEQVTHKLIGEIVEAIDDRDAARVRELFEDLHPADAADAVEQLVYDQQVELAEIAPEVFGGEMLAELQEDTRADIVNELDPSHLAEAIQDLDSDDMTLVVEDLSPEMREQVLAEVPAADRTRLESSLSFEEDTAGRLMQREFVAAPTFWSVGNTIDHMRKAGEDLPDLFFEVFVVDEGFKPIGSVPVSKLMRFPRDTKLADIMETPHAIIRPDRDQEEVAYLFEKYHLISAPVVDDDGRLSGMLTIDDIVDVIQEENKEDMLALAGVNEASSADTVWSSVKARAPWLLVNLGTAVLASGVIALFEGAIAQLVALAVLMPIVASMGGNAGTQSLAVAVRAIASRDLTVSNAARVIWREFAAGALNGVIFAVVMGAVAGLWFQNVTLAWVIGLAMIINLACAGLAGILIPLGLKRAGADPAVASSVFVTTVTDVVGFFVFLGLGAMVLL</sequence>
<evidence type="ECO:0000256" key="1">
    <source>
        <dbReference type="ARBA" id="ARBA00004141"/>
    </source>
</evidence>
<evidence type="ECO:0000256" key="8">
    <source>
        <dbReference type="PROSITE-ProRule" id="PRU00703"/>
    </source>
</evidence>
<dbReference type="SMART" id="SM00924">
    <property type="entry name" value="MgtE_N"/>
    <property type="match status" value="1"/>
</dbReference>
<dbReference type="CDD" id="cd04606">
    <property type="entry name" value="CBS_pair_Mg_transporter"/>
    <property type="match status" value="1"/>
</dbReference>
<dbReference type="NCBIfam" id="TIGR00400">
    <property type="entry name" value="mgtE"/>
    <property type="match status" value="1"/>
</dbReference>
<dbReference type="InterPro" id="IPR046342">
    <property type="entry name" value="CBS_dom_sf"/>
</dbReference>
<evidence type="ECO:0000259" key="10">
    <source>
        <dbReference type="PROSITE" id="PS51371"/>
    </source>
</evidence>
<dbReference type="InterPro" id="IPR006668">
    <property type="entry name" value="Mg_transptr_MgtE_intracell_dom"/>
</dbReference>
<dbReference type="PANTHER" id="PTHR43773">
    <property type="entry name" value="MAGNESIUM TRANSPORTER MGTE"/>
    <property type="match status" value="1"/>
</dbReference>
<gene>
    <name evidence="11" type="primary">mgtE</name>
    <name evidence="11" type="ORF">E5163_00720</name>
</gene>
<dbReference type="Gene3D" id="1.10.357.20">
    <property type="entry name" value="SLC41 divalent cation transporters, integral membrane domain"/>
    <property type="match status" value="1"/>
</dbReference>
<keyword evidence="8" id="KW-0129">CBS domain</keyword>
<evidence type="ECO:0000256" key="2">
    <source>
        <dbReference type="ARBA" id="ARBA00009749"/>
    </source>
</evidence>
<dbReference type="InterPro" id="IPR006669">
    <property type="entry name" value="MgtE_transporter"/>
</dbReference>
<evidence type="ECO:0000256" key="9">
    <source>
        <dbReference type="RuleBase" id="RU362011"/>
    </source>
</evidence>
<feature type="domain" description="CBS" evidence="10">
    <location>
        <begin position="219"/>
        <end position="275"/>
    </location>
</feature>
<dbReference type="GO" id="GO:0005886">
    <property type="term" value="C:plasma membrane"/>
    <property type="evidence" value="ECO:0007669"/>
    <property type="project" value="UniProtKB-SubCell"/>
</dbReference>
<dbReference type="Pfam" id="PF00571">
    <property type="entry name" value="CBS"/>
    <property type="match status" value="1"/>
</dbReference>
<keyword evidence="6 9" id="KW-1133">Transmembrane helix</keyword>
<dbReference type="AlphaFoldDB" id="A0A4S2H283"/>
<evidence type="ECO:0000256" key="7">
    <source>
        <dbReference type="ARBA" id="ARBA00023136"/>
    </source>
</evidence>
<dbReference type="InterPro" id="IPR038076">
    <property type="entry name" value="MgtE_N_sf"/>
</dbReference>
<dbReference type="InterPro" id="IPR006667">
    <property type="entry name" value="SLC41_membr_dom"/>
</dbReference>
<protein>
    <recommendedName>
        <fullName evidence="9">Magnesium transporter MgtE</fullName>
    </recommendedName>
</protein>
<feature type="transmembrane region" description="Helical" evidence="9">
    <location>
        <begin position="374"/>
        <end position="396"/>
    </location>
</feature>
<keyword evidence="7 9" id="KW-0472">Membrane</keyword>
<dbReference type="Gene3D" id="1.25.60.10">
    <property type="entry name" value="MgtE N-terminal domain-like"/>
    <property type="match status" value="1"/>
</dbReference>
<evidence type="ECO:0000313" key="12">
    <source>
        <dbReference type="Proteomes" id="UP000308054"/>
    </source>
</evidence>
<feature type="transmembrane region" description="Helical" evidence="9">
    <location>
        <begin position="326"/>
        <end position="353"/>
    </location>
</feature>
<dbReference type="SUPFAM" id="SSF161093">
    <property type="entry name" value="MgtE membrane domain-like"/>
    <property type="match status" value="1"/>
</dbReference>
<proteinExistence type="inferred from homology"/>
<dbReference type="InterPro" id="IPR036739">
    <property type="entry name" value="SLC41_membr_dom_sf"/>
</dbReference>
<evidence type="ECO:0000256" key="4">
    <source>
        <dbReference type="ARBA" id="ARBA00022692"/>
    </source>
</evidence>
<dbReference type="EMBL" id="SRXW01000001">
    <property type="protein sequence ID" value="TGY89697.1"/>
    <property type="molecule type" value="Genomic_DNA"/>
</dbReference>
<dbReference type="GO" id="GO:0046872">
    <property type="term" value="F:metal ion binding"/>
    <property type="evidence" value="ECO:0007669"/>
    <property type="project" value="UniProtKB-KW"/>
</dbReference>
<dbReference type="SUPFAM" id="SSF158791">
    <property type="entry name" value="MgtE N-terminal domain-like"/>
    <property type="match status" value="1"/>
</dbReference>
<feature type="transmembrane region" description="Helical" evidence="9">
    <location>
        <begin position="302"/>
        <end position="320"/>
    </location>
</feature>
<reference evidence="11 12" key="1">
    <citation type="journal article" date="2017" name="Int. J. Syst. Evol. Microbiol.">
        <title>Marinicauda algicola sp. nov., isolated from a marine red alga Rhodosorus marinus.</title>
        <authorList>
            <person name="Jeong S.E."/>
            <person name="Jeon S.H."/>
            <person name="Chun B.H."/>
            <person name="Kim D.W."/>
            <person name="Jeon C.O."/>
        </authorList>
    </citation>
    <scope>NUCLEOTIDE SEQUENCE [LARGE SCALE GENOMIC DNA]</scope>
    <source>
        <strain evidence="11 12">JCM 31718</strain>
    </source>
</reference>
<comment type="subcellular location">
    <subcellularLocation>
        <location evidence="9">Cell membrane</location>
        <topology evidence="9">Multi-pass membrane protein</topology>
    </subcellularLocation>
    <subcellularLocation>
        <location evidence="1">Membrane</location>
        <topology evidence="1">Multi-pass membrane protein</topology>
    </subcellularLocation>
</comment>
<keyword evidence="9" id="KW-1003">Cell membrane</keyword>
<dbReference type="GO" id="GO:0015095">
    <property type="term" value="F:magnesium ion transmembrane transporter activity"/>
    <property type="evidence" value="ECO:0007669"/>
    <property type="project" value="UniProtKB-UniRule"/>
</dbReference>
<evidence type="ECO:0000256" key="5">
    <source>
        <dbReference type="ARBA" id="ARBA00022842"/>
    </source>
</evidence>
<dbReference type="SUPFAM" id="SSF54631">
    <property type="entry name" value="CBS-domain pair"/>
    <property type="match status" value="1"/>
</dbReference>